<evidence type="ECO:0000313" key="10">
    <source>
        <dbReference type="Proteomes" id="UP001627154"/>
    </source>
</evidence>
<evidence type="ECO:0000256" key="3">
    <source>
        <dbReference type="ARBA" id="ARBA00022692"/>
    </source>
</evidence>
<evidence type="ECO:0000256" key="7">
    <source>
        <dbReference type="SAM" id="MobiDB-lite"/>
    </source>
</evidence>
<comment type="subcellular location">
    <subcellularLocation>
        <location evidence="1">Membrane</location>
        <topology evidence="1">Multi-pass membrane protein</topology>
    </subcellularLocation>
</comment>
<feature type="chain" id="PRO_5044887743" evidence="8">
    <location>
        <begin position="30"/>
        <end position="996"/>
    </location>
</feature>
<feature type="compositionally biased region" description="Basic and acidic residues" evidence="7">
    <location>
        <begin position="429"/>
        <end position="447"/>
    </location>
</feature>
<name>A0ABD2XA11_9HYME</name>
<keyword evidence="4" id="KW-1133">Transmembrane helix</keyword>
<feature type="compositionally biased region" description="Polar residues" evidence="7">
    <location>
        <begin position="310"/>
        <end position="324"/>
    </location>
</feature>
<dbReference type="PANTHER" id="PTHR22730">
    <property type="entry name" value="PROMININ PROM PROTEIN"/>
    <property type="match status" value="1"/>
</dbReference>
<evidence type="ECO:0000256" key="5">
    <source>
        <dbReference type="ARBA" id="ARBA00023136"/>
    </source>
</evidence>
<gene>
    <name evidence="9" type="ORF">TKK_004981</name>
</gene>
<dbReference type="GO" id="GO:0016020">
    <property type="term" value="C:membrane"/>
    <property type="evidence" value="ECO:0007669"/>
    <property type="project" value="UniProtKB-SubCell"/>
</dbReference>
<organism evidence="9 10">
    <name type="scientific">Trichogramma kaykai</name>
    <dbReference type="NCBI Taxonomy" id="54128"/>
    <lineage>
        <taxon>Eukaryota</taxon>
        <taxon>Metazoa</taxon>
        <taxon>Ecdysozoa</taxon>
        <taxon>Arthropoda</taxon>
        <taxon>Hexapoda</taxon>
        <taxon>Insecta</taxon>
        <taxon>Pterygota</taxon>
        <taxon>Neoptera</taxon>
        <taxon>Endopterygota</taxon>
        <taxon>Hymenoptera</taxon>
        <taxon>Apocrita</taxon>
        <taxon>Proctotrupomorpha</taxon>
        <taxon>Chalcidoidea</taxon>
        <taxon>Trichogrammatidae</taxon>
        <taxon>Trichogramma</taxon>
    </lineage>
</organism>
<protein>
    <submittedName>
        <fullName evidence="9">Uncharacterized protein</fullName>
    </submittedName>
</protein>
<keyword evidence="5" id="KW-0472">Membrane</keyword>
<evidence type="ECO:0000256" key="4">
    <source>
        <dbReference type="ARBA" id="ARBA00022989"/>
    </source>
</evidence>
<feature type="region of interest" description="Disordered" evidence="7">
    <location>
        <begin position="160"/>
        <end position="272"/>
    </location>
</feature>
<evidence type="ECO:0000256" key="6">
    <source>
        <dbReference type="ARBA" id="ARBA00023180"/>
    </source>
</evidence>
<feature type="region of interest" description="Disordered" evidence="7">
    <location>
        <begin position="369"/>
        <end position="472"/>
    </location>
</feature>
<evidence type="ECO:0000256" key="2">
    <source>
        <dbReference type="ARBA" id="ARBA00006058"/>
    </source>
</evidence>
<keyword evidence="6" id="KW-0325">Glycoprotein</keyword>
<dbReference type="EMBL" id="JBJJXI010000041">
    <property type="protein sequence ID" value="KAL3401971.1"/>
    <property type="molecule type" value="Genomic_DNA"/>
</dbReference>
<evidence type="ECO:0000256" key="8">
    <source>
        <dbReference type="SAM" id="SignalP"/>
    </source>
</evidence>
<feature type="signal peptide" evidence="8">
    <location>
        <begin position="1"/>
        <end position="29"/>
    </location>
</feature>
<proteinExistence type="inferred from homology"/>
<keyword evidence="3" id="KW-0812">Transmembrane</keyword>
<feature type="region of interest" description="Disordered" evidence="7">
    <location>
        <begin position="918"/>
        <end position="972"/>
    </location>
</feature>
<feature type="compositionally biased region" description="Basic and acidic residues" evidence="7">
    <location>
        <begin position="160"/>
        <end position="191"/>
    </location>
</feature>
<accession>A0ABD2XA11</accession>
<comment type="similarity">
    <text evidence="2">Belongs to the prominin family.</text>
</comment>
<feature type="compositionally biased region" description="Basic and acidic residues" evidence="7">
    <location>
        <begin position="382"/>
        <end position="404"/>
    </location>
</feature>
<evidence type="ECO:0000256" key="1">
    <source>
        <dbReference type="ARBA" id="ARBA00004141"/>
    </source>
</evidence>
<dbReference type="InterPro" id="IPR008795">
    <property type="entry name" value="Prominin"/>
</dbReference>
<dbReference type="Pfam" id="PF05478">
    <property type="entry name" value="Prominin"/>
    <property type="match status" value="1"/>
</dbReference>
<comment type="caution">
    <text evidence="9">The sequence shown here is derived from an EMBL/GenBank/DDBJ whole genome shotgun (WGS) entry which is preliminary data.</text>
</comment>
<sequence length="996" mass="113572">MKRRRGSALVVGLNGLIVLLTATSRLAHAKEIYNNNGKAASFNCSTTTTTSTEYPKADDLYADKYPYEAHLNRFPDENSDSDDEPLLKKSSGRKYFYEDELDEDNRGRSSDNDDPAPVIDVSLQVLPLNEYQRDKNRSDNYSYEENHRYVAKIANFAKDDKSDNRDERRRYDDNVDDDKRSYYNDRDEKWMVDTNNSNDEHDDIPVDGGKYKTKATIPPMTRSGKNYQYHANEKPPPIDASSSPSPFPDVNRDEQPPRLLDDLLPDDAGSSSSLLQHRENFERRLVDHHYQQQQQTQRRRYNNNYDRPSIYSTEKSSKANNNNPRRPIVSGEPKYERRSYEDGDDLHPERRLSEPILLVDSGEQNTVKSFDDHVHRQSMIIDEDHQMQERRKIPASSPDRRISGSDDNTDNWVKSSNTESGDQDNDSDSNDKGEKKDGPQPDRRYDDVQFFQPYPPLPLPPRRGNNDLYNNNNNMMYNRSSYGRSDWELATIDRNNLPRLHFPRKAVDERYRMASLHLDRGLFVFDFLRGFLRVILPRSVPLDLLKDGIDGRIELQSLLAQSVHFELVFLCCACFLGLMMLVVPSTECWLCCCGSASRRRKNHYSSSVSRAGSPSGGRRTGSYCCLVTFAIILGACGVTMLVCNEQLANGLELLPETLEAGLQDLRDYHQGGAGQLRKCLTRSLDVASEAILADLDNVEELLGKPVQEQLAAETGLDVALESLMDVANLEFEVLEYNKKFIELFNAAYERNLKRSKHAGARIENIDKRYHLQRVQDCGTETARQVRWYMRLPDRTRVPDSKVYKGNWPVARPTKVHRWPEGKPVEDPRRARSPPRIIGYKKALQYARQLEELEIAHPNILDESSKAPAPPAVISAELSNTEGNIACVPIDNNAITDSNTSTATDNSASTVIDTCSVTKATEAQEDNQSMTSPSPIEEEYVPQSLHGVETRDVYKPTPINKRKRKKSEPEIKTRKLKRKIELELFGGFISSSDEEML</sequence>
<feature type="region of interest" description="Disordered" evidence="7">
    <location>
        <begin position="72"/>
        <end position="143"/>
    </location>
</feature>
<feature type="compositionally biased region" description="Basic and acidic residues" evidence="7">
    <location>
        <begin position="333"/>
        <end position="349"/>
    </location>
</feature>
<dbReference type="AlphaFoldDB" id="A0ABD2XA11"/>
<keyword evidence="8" id="KW-0732">Signal</keyword>
<evidence type="ECO:0000313" key="9">
    <source>
        <dbReference type="EMBL" id="KAL3401971.1"/>
    </source>
</evidence>
<feature type="compositionally biased region" description="Basic and acidic residues" evidence="7">
    <location>
        <begin position="250"/>
        <end position="261"/>
    </location>
</feature>
<feature type="compositionally biased region" description="Polar residues" evidence="7">
    <location>
        <begin position="410"/>
        <end position="420"/>
    </location>
</feature>
<dbReference type="PANTHER" id="PTHR22730:SF1">
    <property type="entry name" value="PROMININ-LIKE PROTEIN"/>
    <property type="match status" value="1"/>
</dbReference>
<feature type="compositionally biased region" description="Polar residues" evidence="7">
    <location>
        <begin position="918"/>
        <end position="933"/>
    </location>
</feature>
<feature type="region of interest" description="Disordered" evidence="7">
    <location>
        <begin position="288"/>
        <end position="349"/>
    </location>
</feature>
<reference evidence="9 10" key="1">
    <citation type="journal article" date="2024" name="bioRxiv">
        <title>A reference genome for Trichogramma kaykai: A tiny desert-dwelling parasitoid wasp with competing sex-ratio distorters.</title>
        <authorList>
            <person name="Culotta J."/>
            <person name="Lindsey A.R."/>
        </authorList>
    </citation>
    <scope>NUCLEOTIDE SEQUENCE [LARGE SCALE GENOMIC DNA]</scope>
    <source>
        <strain evidence="9 10">KSX58</strain>
    </source>
</reference>
<feature type="compositionally biased region" description="Basic and acidic residues" evidence="7">
    <location>
        <begin position="131"/>
        <end position="143"/>
    </location>
</feature>
<dbReference type="Proteomes" id="UP001627154">
    <property type="component" value="Unassembled WGS sequence"/>
</dbReference>
<keyword evidence="10" id="KW-1185">Reference proteome</keyword>